<name>A0A1X0R1G3_RHIZD</name>
<dbReference type="OrthoDB" id="2224690at2759"/>
<dbReference type="Proteomes" id="UP000242414">
    <property type="component" value="Unassembled WGS sequence"/>
</dbReference>
<sequence length="138" mass="15547">MSLIIFGDGQKNESHVKFKGLRHDVSNKIYKQLKHGKGLGELLLLDINKYKTSKTFNSCLNQDLQNLKCRRGDDVKKIHQVLKCNTCNIFWNRDERASKGVLLVAHSIWNGQGQPIVFKRQLATSNVVASSHFGGALV</sequence>
<evidence type="ECO:0000313" key="1">
    <source>
        <dbReference type="EMBL" id="ORE05865.1"/>
    </source>
</evidence>
<protein>
    <submittedName>
        <fullName evidence="1">Uncharacterized protein</fullName>
    </submittedName>
</protein>
<gene>
    <name evidence="1" type="ORF">BCV72DRAFT_306060</name>
</gene>
<organism evidence="1">
    <name type="scientific">Rhizopus microsporus var. microsporus</name>
    <dbReference type="NCBI Taxonomy" id="86635"/>
    <lineage>
        <taxon>Eukaryota</taxon>
        <taxon>Fungi</taxon>
        <taxon>Fungi incertae sedis</taxon>
        <taxon>Mucoromycota</taxon>
        <taxon>Mucoromycotina</taxon>
        <taxon>Mucoromycetes</taxon>
        <taxon>Mucorales</taxon>
        <taxon>Mucorineae</taxon>
        <taxon>Rhizopodaceae</taxon>
        <taxon>Rhizopus</taxon>
    </lineage>
</organism>
<dbReference type="VEuPathDB" id="FungiDB:BCV72DRAFT_306060"/>
<accession>A0A1X0R1G3</accession>
<dbReference type="EMBL" id="KV921935">
    <property type="protein sequence ID" value="ORE05865.1"/>
    <property type="molecule type" value="Genomic_DNA"/>
</dbReference>
<proteinExistence type="predicted"/>
<dbReference type="AlphaFoldDB" id="A0A1X0R1G3"/>
<reference evidence="1" key="1">
    <citation type="journal article" date="2016" name="Proc. Natl. Acad. Sci. U.S.A.">
        <title>Lipid metabolic changes in an early divergent fungus govern the establishment of a mutualistic symbiosis with endobacteria.</title>
        <authorList>
            <person name="Lastovetsky O.A."/>
            <person name="Gaspar M.L."/>
            <person name="Mondo S.J."/>
            <person name="LaButti K.M."/>
            <person name="Sandor L."/>
            <person name="Grigoriev I.V."/>
            <person name="Henry S.A."/>
            <person name="Pawlowska T.E."/>
        </authorList>
    </citation>
    <scope>NUCLEOTIDE SEQUENCE [LARGE SCALE GENOMIC DNA]</scope>
    <source>
        <strain evidence="1">ATCC 52814</strain>
    </source>
</reference>